<reference evidence="1" key="1">
    <citation type="journal article" date="2014" name="Front. Microbiol.">
        <title>High frequency of phylogenetically diverse reductive dehalogenase-homologous genes in deep subseafloor sedimentary metagenomes.</title>
        <authorList>
            <person name="Kawai M."/>
            <person name="Futagami T."/>
            <person name="Toyoda A."/>
            <person name="Takaki Y."/>
            <person name="Nishi S."/>
            <person name="Hori S."/>
            <person name="Arai W."/>
            <person name="Tsubouchi T."/>
            <person name="Morono Y."/>
            <person name="Uchiyama I."/>
            <person name="Ito T."/>
            <person name="Fujiyama A."/>
            <person name="Inagaki F."/>
            <person name="Takami H."/>
        </authorList>
    </citation>
    <scope>NUCLEOTIDE SEQUENCE</scope>
    <source>
        <strain evidence="1">Expedition CK06-06</strain>
    </source>
</reference>
<protein>
    <submittedName>
        <fullName evidence="1">Uncharacterized protein</fullName>
    </submittedName>
</protein>
<sequence length="85" mass="9437">MLQLIQIKDNLPEIVWNRNFSSQINTIKIGDVINDGLNEIILGADDSTMKILNSEGDLITEIKSEDGRPLSLLIEDIDGDNANEI</sequence>
<gene>
    <name evidence="1" type="ORF">S01H4_58720</name>
</gene>
<feature type="non-terminal residue" evidence="1">
    <location>
        <position position="85"/>
    </location>
</feature>
<evidence type="ECO:0000313" key="1">
    <source>
        <dbReference type="EMBL" id="GAH16648.1"/>
    </source>
</evidence>
<accession>X1F781</accession>
<dbReference type="AlphaFoldDB" id="X1F781"/>
<dbReference type="SUPFAM" id="SSF69318">
    <property type="entry name" value="Integrin alpha N-terminal domain"/>
    <property type="match status" value="1"/>
</dbReference>
<organism evidence="1">
    <name type="scientific">marine sediment metagenome</name>
    <dbReference type="NCBI Taxonomy" id="412755"/>
    <lineage>
        <taxon>unclassified sequences</taxon>
        <taxon>metagenomes</taxon>
        <taxon>ecological metagenomes</taxon>
    </lineage>
</organism>
<name>X1F781_9ZZZZ</name>
<comment type="caution">
    <text evidence="1">The sequence shown here is derived from an EMBL/GenBank/DDBJ whole genome shotgun (WGS) entry which is preliminary data.</text>
</comment>
<dbReference type="InterPro" id="IPR028994">
    <property type="entry name" value="Integrin_alpha_N"/>
</dbReference>
<dbReference type="EMBL" id="BART01034339">
    <property type="protein sequence ID" value="GAH16648.1"/>
    <property type="molecule type" value="Genomic_DNA"/>
</dbReference>
<proteinExistence type="predicted"/>